<dbReference type="OrthoDB" id="1057137at2759"/>
<dbReference type="InterPro" id="IPR039683">
    <property type="entry name" value="Lsm12-like"/>
</dbReference>
<protein>
    <recommendedName>
        <fullName evidence="2">AD domain-containing protein</fullName>
    </recommendedName>
</protein>
<dbReference type="SMART" id="SM00995">
    <property type="entry name" value="AD"/>
    <property type="match status" value="1"/>
</dbReference>
<evidence type="ECO:0000313" key="4">
    <source>
        <dbReference type="Proteomes" id="UP000603453"/>
    </source>
</evidence>
<proteinExistence type="predicted"/>
<name>A0A8H7RHK2_9FUNG</name>
<feature type="compositionally biased region" description="Polar residues" evidence="1">
    <location>
        <begin position="10"/>
        <end position="20"/>
    </location>
</feature>
<evidence type="ECO:0000313" key="3">
    <source>
        <dbReference type="EMBL" id="KAG2210540.1"/>
    </source>
</evidence>
<sequence>MEETGRQKAGSRQQSPTGQRKTLDSYIGKTIKLRTASNEEVEGLIYTYDKITNCIEIMSIGGEAKKDYLPIGPVVVDQLKNREADALKGLGNQVSKMGVGVTKEGQDIFNALSKTLPCRWSKDTIVVMDEVLITPPYSVESFTATDEVLDLLGYSMTELLQHSIHSLNFQLTSNLSSIPSCTIRHANGQLLNFQVCVHQDPLGGSSCLDYWLIRSHSDIIESNTAAAISVIRLSPYGTIEQVQPSRNFKQPISELLGRPVMAFVYQDDVEPLCASLAKICSVHKQYPAQDPLFIRWSRLPCLISSSEKEETSLDYDWMSFTLMSSNNNIAVGNSIRPICILRPLQCEQEEIMVIHVSLYDQFVDYYQSLCEVAKHSKVYLSEFYNHVLSSLIEIMSAYIYSQQHPSSSLSSSSSSSDHAIKKKTSAYIWDLVKSNYIMQTSLGILQFAGLLDQHHIKIIQITK</sequence>
<dbReference type="InterPro" id="IPR047574">
    <property type="entry name" value="AD"/>
</dbReference>
<comment type="caution">
    <text evidence="3">The sequence shown here is derived from an EMBL/GenBank/DDBJ whole genome shotgun (WGS) entry which is preliminary data.</text>
</comment>
<dbReference type="Pfam" id="PF09793">
    <property type="entry name" value="AD"/>
    <property type="match status" value="1"/>
</dbReference>
<dbReference type="EMBL" id="JAEPRD010000011">
    <property type="protein sequence ID" value="KAG2210540.1"/>
    <property type="molecule type" value="Genomic_DNA"/>
</dbReference>
<dbReference type="Proteomes" id="UP000603453">
    <property type="component" value="Unassembled WGS sequence"/>
</dbReference>
<evidence type="ECO:0000259" key="2">
    <source>
        <dbReference type="PROSITE" id="PS52001"/>
    </source>
</evidence>
<dbReference type="PROSITE" id="PS52001">
    <property type="entry name" value="AD"/>
    <property type="match status" value="1"/>
</dbReference>
<dbReference type="PANTHER" id="PTHR13542">
    <property type="entry name" value="LSM12 HOMOLOG"/>
    <property type="match status" value="1"/>
</dbReference>
<organism evidence="3 4">
    <name type="scientific">Mucor saturninus</name>
    <dbReference type="NCBI Taxonomy" id="64648"/>
    <lineage>
        <taxon>Eukaryota</taxon>
        <taxon>Fungi</taxon>
        <taxon>Fungi incertae sedis</taxon>
        <taxon>Mucoromycota</taxon>
        <taxon>Mucoromycotina</taxon>
        <taxon>Mucoromycetes</taxon>
        <taxon>Mucorales</taxon>
        <taxon>Mucorineae</taxon>
        <taxon>Mucoraceae</taxon>
        <taxon>Mucor</taxon>
    </lineage>
</organism>
<keyword evidence="4" id="KW-1185">Reference proteome</keyword>
<feature type="domain" description="AD" evidence="2">
    <location>
        <begin position="72"/>
        <end position="168"/>
    </location>
</feature>
<accession>A0A8H7RHK2</accession>
<gene>
    <name evidence="3" type="ORF">INT47_002482</name>
</gene>
<reference evidence="3" key="1">
    <citation type="submission" date="2020-12" db="EMBL/GenBank/DDBJ databases">
        <title>Metabolic potential, ecology and presence of endohyphal bacteria is reflected in genomic diversity of Mucoromycotina.</title>
        <authorList>
            <person name="Muszewska A."/>
            <person name="Okrasinska A."/>
            <person name="Steczkiewicz K."/>
            <person name="Drgas O."/>
            <person name="Orlowska M."/>
            <person name="Perlinska-Lenart U."/>
            <person name="Aleksandrzak-Piekarczyk T."/>
            <person name="Szatraj K."/>
            <person name="Zielenkiewicz U."/>
            <person name="Pilsyk S."/>
            <person name="Malc E."/>
            <person name="Mieczkowski P."/>
            <person name="Kruszewska J.S."/>
            <person name="Biernat P."/>
            <person name="Pawlowska J."/>
        </authorList>
    </citation>
    <scope>NUCLEOTIDE SEQUENCE</scope>
    <source>
        <strain evidence="3">WA0000017839</strain>
    </source>
</reference>
<dbReference type="InterPro" id="IPR019181">
    <property type="entry name" value="LSM12_ABD"/>
</dbReference>
<evidence type="ECO:0000256" key="1">
    <source>
        <dbReference type="SAM" id="MobiDB-lite"/>
    </source>
</evidence>
<feature type="region of interest" description="Disordered" evidence="1">
    <location>
        <begin position="1"/>
        <end position="21"/>
    </location>
</feature>
<dbReference type="AlphaFoldDB" id="A0A8H7RHK2"/>